<gene>
    <name evidence="1" type="ORF">C7B43_14690</name>
</gene>
<organism evidence="1 2">
    <name type="scientific">Sulfobacillus benefaciens</name>
    <dbReference type="NCBI Taxonomy" id="453960"/>
    <lineage>
        <taxon>Bacteria</taxon>
        <taxon>Bacillati</taxon>
        <taxon>Bacillota</taxon>
        <taxon>Clostridia</taxon>
        <taxon>Eubacteriales</taxon>
        <taxon>Clostridiales Family XVII. Incertae Sedis</taxon>
        <taxon>Sulfobacillus</taxon>
    </lineage>
</organism>
<dbReference type="AlphaFoldDB" id="A0A2T2WV81"/>
<dbReference type="Gene3D" id="3.40.50.300">
    <property type="entry name" value="P-loop containing nucleotide triphosphate hydrolases"/>
    <property type="match status" value="1"/>
</dbReference>
<accession>A0A2T2WV81</accession>
<dbReference type="InterPro" id="IPR027417">
    <property type="entry name" value="P-loop_NTPase"/>
</dbReference>
<comment type="caution">
    <text evidence="1">The sequence shown here is derived from an EMBL/GenBank/DDBJ whole genome shotgun (WGS) entry which is preliminary data.</text>
</comment>
<evidence type="ECO:0000313" key="1">
    <source>
        <dbReference type="EMBL" id="PSR26132.1"/>
    </source>
</evidence>
<evidence type="ECO:0008006" key="3">
    <source>
        <dbReference type="Google" id="ProtNLM"/>
    </source>
</evidence>
<name>A0A2T2WV81_9FIRM</name>
<dbReference type="SUPFAM" id="SSF52540">
    <property type="entry name" value="P-loop containing nucleoside triphosphate hydrolases"/>
    <property type="match status" value="1"/>
</dbReference>
<evidence type="ECO:0000313" key="2">
    <source>
        <dbReference type="Proteomes" id="UP000242699"/>
    </source>
</evidence>
<dbReference type="Proteomes" id="UP000242699">
    <property type="component" value="Unassembled WGS sequence"/>
</dbReference>
<reference evidence="1 2" key="1">
    <citation type="journal article" date="2014" name="BMC Genomics">
        <title>Comparison of environmental and isolate Sulfobacillus genomes reveals diverse carbon, sulfur, nitrogen, and hydrogen metabolisms.</title>
        <authorList>
            <person name="Justice N.B."/>
            <person name="Norman A."/>
            <person name="Brown C.T."/>
            <person name="Singh A."/>
            <person name="Thomas B.C."/>
            <person name="Banfield J.F."/>
        </authorList>
    </citation>
    <scope>NUCLEOTIDE SEQUENCE [LARGE SCALE GENOMIC DNA]</scope>
    <source>
        <strain evidence="1">AMDSBA1</strain>
    </source>
</reference>
<dbReference type="EMBL" id="PXYT01000041">
    <property type="protein sequence ID" value="PSR26132.1"/>
    <property type="molecule type" value="Genomic_DNA"/>
</dbReference>
<sequence>MEALVIGKPNVGKSLFVINFAAYLGTKEIGPWAESPGPGRKKNVLTMEEARHKLVSPKSYRTLSPYRVEIDMGQGRQRKTFCLIDSTGISEGVHHQAEIRAAMATTLTWLMKAHLVIHLIDVAAVGSKRPEAPGPVDDEICLYAGGRGPYLLVANKTDKPDVMDNLRHVREHFSNIPVIAVSALTHQGFREIKALTLRYLDA</sequence>
<protein>
    <recommendedName>
        <fullName evidence="3">G domain-containing protein</fullName>
    </recommendedName>
</protein>
<proteinExistence type="predicted"/>